<reference evidence="14" key="1">
    <citation type="submission" date="2021-01" db="EMBL/GenBank/DDBJ databases">
        <authorList>
            <person name="Corre E."/>
            <person name="Pelletier E."/>
            <person name="Niang G."/>
            <person name="Scheremetjew M."/>
            <person name="Finn R."/>
            <person name="Kale V."/>
            <person name="Holt S."/>
            <person name="Cochrane G."/>
            <person name="Meng A."/>
            <person name="Brown T."/>
            <person name="Cohen L."/>
        </authorList>
    </citation>
    <scope>NUCLEOTIDE SEQUENCE</scope>
    <source>
        <strain evidence="14">CCMP325</strain>
    </source>
</reference>
<keyword evidence="6" id="KW-0963">Cytoplasm</keyword>
<keyword evidence="7" id="KW-0808">Transferase</keyword>
<dbReference type="InterPro" id="IPR016181">
    <property type="entry name" value="Acyl_CoA_acyltransferase"/>
</dbReference>
<dbReference type="Gene3D" id="3.40.630.30">
    <property type="match status" value="1"/>
</dbReference>
<feature type="chain" id="PRO_5031486654" description="N-alpha-acetyltransferase 40" evidence="12">
    <location>
        <begin position="21"/>
        <end position="259"/>
    </location>
</feature>
<dbReference type="GO" id="GO:0043998">
    <property type="term" value="F:histone H2A acetyltransferase activity"/>
    <property type="evidence" value="ECO:0007669"/>
    <property type="project" value="InterPro"/>
</dbReference>
<name>A0A7S0HF83_9CRYP</name>
<dbReference type="InterPro" id="IPR000182">
    <property type="entry name" value="GNAT_dom"/>
</dbReference>
<comment type="similarity">
    <text evidence="3">Belongs to the acetyltransferase family. NAA40 subfamily.</text>
</comment>
<dbReference type="SUPFAM" id="SSF55729">
    <property type="entry name" value="Acyl-CoA N-acyltransferases (Nat)"/>
    <property type="match status" value="1"/>
</dbReference>
<feature type="domain" description="N-acetyltransferase" evidence="13">
    <location>
        <begin position="110"/>
        <end position="258"/>
    </location>
</feature>
<dbReference type="GO" id="GO:0005634">
    <property type="term" value="C:nucleus"/>
    <property type="evidence" value="ECO:0007669"/>
    <property type="project" value="UniProtKB-SubCell"/>
</dbReference>
<accession>A0A7S0HF83</accession>
<keyword evidence="9" id="KW-0012">Acyltransferase</keyword>
<sequence>MGFVLYFSCAVLLFSDLSHALLLNMPLVARWRMMVKRGAANKGLARARRSPFGEAPIVHRADTAEERVFAARISDLPQVPWEVKCLGYEEEREVAVESYRRSELAADLVDALFDLTRRNMKALYERSSWGWSDEDKRLAFDSPSSRFFIATLQGKLVGFAHYQFEVLEDQAMLAPLACLYVLELQVEQEFQRRGIGRLLLQRLCSNASAMKMDRIMLCVFRYNTNALSFYKRNGFLPDESSDYNQVQNEVFEMTKSTDN</sequence>
<keyword evidence="12" id="KW-0732">Signal</keyword>
<dbReference type="Pfam" id="PF00583">
    <property type="entry name" value="Acetyltransf_1"/>
    <property type="match status" value="1"/>
</dbReference>
<dbReference type="PANTHER" id="PTHR20531">
    <property type="entry name" value="N-ALPHA-ACETYLTRANSFERASE 40"/>
    <property type="match status" value="1"/>
</dbReference>
<dbReference type="AlphaFoldDB" id="A0A7S0HF83"/>
<dbReference type="EC" id="2.3.1.257" evidence="4"/>
<dbReference type="GO" id="GO:0010485">
    <property type="term" value="F:histone H4 acetyltransferase activity"/>
    <property type="evidence" value="ECO:0007669"/>
    <property type="project" value="InterPro"/>
</dbReference>
<protein>
    <recommendedName>
        <fullName evidence="5">N-alpha-acetyltransferase 40</fullName>
        <ecNumber evidence="4">2.3.1.257</ecNumber>
    </recommendedName>
</protein>
<feature type="signal peptide" evidence="12">
    <location>
        <begin position="1"/>
        <end position="20"/>
    </location>
</feature>
<evidence type="ECO:0000256" key="11">
    <source>
        <dbReference type="ARBA" id="ARBA00049524"/>
    </source>
</evidence>
<evidence type="ECO:0000256" key="4">
    <source>
        <dbReference type="ARBA" id="ARBA00012950"/>
    </source>
</evidence>
<evidence type="ECO:0000256" key="1">
    <source>
        <dbReference type="ARBA" id="ARBA00004123"/>
    </source>
</evidence>
<dbReference type="PROSITE" id="PS51186">
    <property type="entry name" value="GNAT"/>
    <property type="match status" value="1"/>
</dbReference>
<evidence type="ECO:0000256" key="6">
    <source>
        <dbReference type="ARBA" id="ARBA00022490"/>
    </source>
</evidence>
<evidence type="ECO:0000259" key="13">
    <source>
        <dbReference type="PROSITE" id="PS51186"/>
    </source>
</evidence>
<evidence type="ECO:0000256" key="8">
    <source>
        <dbReference type="ARBA" id="ARBA00023242"/>
    </source>
</evidence>
<dbReference type="InterPro" id="IPR039949">
    <property type="entry name" value="NAA40"/>
</dbReference>
<dbReference type="EMBL" id="HBEO01006943">
    <property type="protein sequence ID" value="CAD8473728.1"/>
    <property type="molecule type" value="Transcribed_RNA"/>
</dbReference>
<gene>
    <name evidence="14" type="ORF">HPHI1048_LOCUS4889</name>
</gene>
<dbReference type="GO" id="GO:0005737">
    <property type="term" value="C:cytoplasm"/>
    <property type="evidence" value="ECO:0007669"/>
    <property type="project" value="UniProtKB-SubCell"/>
</dbReference>
<evidence type="ECO:0000256" key="5">
    <source>
        <dbReference type="ARBA" id="ARBA00015043"/>
    </source>
</evidence>
<evidence type="ECO:0000256" key="9">
    <source>
        <dbReference type="ARBA" id="ARBA00023315"/>
    </source>
</evidence>
<evidence type="ECO:0000256" key="2">
    <source>
        <dbReference type="ARBA" id="ARBA00004496"/>
    </source>
</evidence>
<dbReference type="PANTHER" id="PTHR20531:SF1">
    <property type="entry name" value="N-ALPHA-ACETYLTRANSFERASE 40"/>
    <property type="match status" value="1"/>
</dbReference>
<keyword evidence="8" id="KW-0539">Nucleus</keyword>
<comment type="subcellular location">
    <subcellularLocation>
        <location evidence="2">Cytoplasm</location>
    </subcellularLocation>
    <subcellularLocation>
        <location evidence="1">Nucleus</location>
    </subcellularLocation>
</comment>
<comment type="catalytic activity">
    <reaction evidence="10">
        <text>N-terminal L-seryl-[histone H2A] + acetyl-CoA = N-terminal N(alpha)-acetyl-L-seryl-[histone H2A] + CoA + H(+)</text>
        <dbReference type="Rhea" id="RHEA:50600"/>
        <dbReference type="Rhea" id="RHEA-COMP:12742"/>
        <dbReference type="Rhea" id="RHEA-COMP:12744"/>
        <dbReference type="ChEBI" id="CHEBI:15378"/>
        <dbReference type="ChEBI" id="CHEBI:57287"/>
        <dbReference type="ChEBI" id="CHEBI:57288"/>
        <dbReference type="ChEBI" id="CHEBI:64738"/>
        <dbReference type="ChEBI" id="CHEBI:83690"/>
        <dbReference type="EC" id="2.3.1.257"/>
    </reaction>
</comment>
<dbReference type="GO" id="GO:1990189">
    <property type="term" value="F:protein N-terminal-serine acetyltransferase activity"/>
    <property type="evidence" value="ECO:0007669"/>
    <property type="project" value="UniProtKB-EC"/>
</dbReference>
<dbReference type="CDD" id="cd04301">
    <property type="entry name" value="NAT_SF"/>
    <property type="match status" value="1"/>
</dbReference>
<evidence type="ECO:0000256" key="10">
    <source>
        <dbReference type="ARBA" id="ARBA00047821"/>
    </source>
</evidence>
<proteinExistence type="inferred from homology"/>
<evidence type="ECO:0000256" key="3">
    <source>
        <dbReference type="ARBA" id="ARBA00008870"/>
    </source>
</evidence>
<evidence type="ECO:0000256" key="7">
    <source>
        <dbReference type="ARBA" id="ARBA00022679"/>
    </source>
</evidence>
<comment type="catalytic activity">
    <reaction evidence="11">
        <text>N-terminal L-seryl-[histone H4] + acetyl-CoA = N-terminal N(alpha)-acetyl-L-seryl-[histone H4] + CoA + H(+)</text>
        <dbReference type="Rhea" id="RHEA:50596"/>
        <dbReference type="Rhea" id="RHEA-COMP:12740"/>
        <dbReference type="Rhea" id="RHEA-COMP:12743"/>
        <dbReference type="ChEBI" id="CHEBI:15378"/>
        <dbReference type="ChEBI" id="CHEBI:57287"/>
        <dbReference type="ChEBI" id="CHEBI:57288"/>
        <dbReference type="ChEBI" id="CHEBI:64738"/>
        <dbReference type="ChEBI" id="CHEBI:83690"/>
        <dbReference type="EC" id="2.3.1.257"/>
    </reaction>
</comment>
<evidence type="ECO:0000313" key="14">
    <source>
        <dbReference type="EMBL" id="CAD8473728.1"/>
    </source>
</evidence>
<evidence type="ECO:0000256" key="12">
    <source>
        <dbReference type="SAM" id="SignalP"/>
    </source>
</evidence>
<organism evidence="14">
    <name type="scientific">Hanusia phi</name>
    <dbReference type="NCBI Taxonomy" id="3032"/>
    <lineage>
        <taxon>Eukaryota</taxon>
        <taxon>Cryptophyceae</taxon>
        <taxon>Pyrenomonadales</taxon>
        <taxon>Geminigeraceae</taxon>
        <taxon>Hanusia</taxon>
    </lineage>
</organism>